<evidence type="ECO:0000259" key="4">
    <source>
        <dbReference type="Pfam" id="PF25095"/>
    </source>
</evidence>
<name>A0ABP0N7F1_9DINO</name>
<dbReference type="SUPFAM" id="SSF57667">
    <property type="entry name" value="beta-beta-alpha zinc fingers"/>
    <property type="match status" value="1"/>
</dbReference>
<comment type="similarity">
    <text evidence="1">Belongs to the KIN17 family.</text>
</comment>
<dbReference type="Gene3D" id="2.30.30.30">
    <property type="match status" value="1"/>
</dbReference>
<comment type="caution">
    <text evidence="5">The sequence shown here is derived from an EMBL/GenBank/DDBJ whole genome shotgun (WGS) entry which is preliminary data.</text>
</comment>
<dbReference type="InterPro" id="IPR038254">
    <property type="entry name" value="KIN17_WH-like_sf"/>
</dbReference>
<dbReference type="PANTHER" id="PTHR12805:SF0">
    <property type="entry name" value="DNA_RNA-BINDING PROTEIN KIN17"/>
    <property type="match status" value="1"/>
</dbReference>
<dbReference type="InterPro" id="IPR036236">
    <property type="entry name" value="Znf_C2H2_sf"/>
</dbReference>
<evidence type="ECO:0000259" key="3">
    <source>
        <dbReference type="Pfam" id="PF10357"/>
    </source>
</evidence>
<dbReference type="InterPro" id="IPR056767">
    <property type="entry name" value="C2H2-Znf_KIN17"/>
</dbReference>
<sequence>MNGYFKSESGKVRAEPGSTRWVYNKFLRLQTKLRWVCGLCNVWCKDENGFKCHLEHENHIRKSEIARQSAAPEFKMSARDEAFAASFVQYLAQNYLNRTVLLHEIYREMYPDDKFQRLMHDTCWGSLGTFINALSKAGECEAYKGPKGWTVRIDQDMLLAAEAEREAREAREATEARLGAKTKSKEKKRVDTEDEEDDLEASCYLAQGDAETPAVPDSRSKRMQESWASTLTQPVPKRRKDDGGAKRAAAAAAAAAAACEAGPAGGAAETEAAEEPTDMTNRVKVAFQLCAGPKKRPTSAETKDSERRKIVVEGAVWPKGLVVKVLCPDALEGQALGQKAVTLDSEDLGVHLRLLKLGENGQELQVFVKNELLETVLPKLGSRVLVLDGSGPMEGTLQSVETQSYSCTVQTEKGRIAGLPYDRVCKIWAPS</sequence>
<evidence type="ECO:0000256" key="1">
    <source>
        <dbReference type="ARBA" id="ARBA00008517"/>
    </source>
</evidence>
<gene>
    <name evidence="5" type="ORF">CCMP2556_LOCUS29247</name>
</gene>
<dbReference type="Pfam" id="PF10357">
    <property type="entry name" value="WH_KIN17"/>
    <property type="match status" value="1"/>
</dbReference>
<proteinExistence type="inferred from homology"/>
<dbReference type="Pfam" id="PF25095">
    <property type="entry name" value="C2H2-zf_KIN17"/>
    <property type="match status" value="1"/>
</dbReference>
<dbReference type="Gene3D" id="1.10.10.2030">
    <property type="entry name" value="DNA/RNA-binding protein Kin17, conserved domain"/>
    <property type="match status" value="1"/>
</dbReference>
<organism evidence="5 6">
    <name type="scientific">Durusdinium trenchii</name>
    <dbReference type="NCBI Taxonomy" id="1381693"/>
    <lineage>
        <taxon>Eukaryota</taxon>
        <taxon>Sar</taxon>
        <taxon>Alveolata</taxon>
        <taxon>Dinophyceae</taxon>
        <taxon>Suessiales</taxon>
        <taxon>Symbiodiniaceae</taxon>
        <taxon>Durusdinium</taxon>
    </lineage>
</organism>
<feature type="domain" description="DNA/RNA-binding protein Kin17 WH-like" evidence="3">
    <location>
        <begin position="78"/>
        <end position="176"/>
    </location>
</feature>
<feature type="compositionally biased region" description="Basic and acidic residues" evidence="2">
    <location>
        <begin position="164"/>
        <end position="175"/>
    </location>
</feature>
<dbReference type="Proteomes" id="UP001642484">
    <property type="component" value="Unassembled WGS sequence"/>
</dbReference>
<dbReference type="PANTHER" id="PTHR12805">
    <property type="entry name" value="KIN17 KIN, ANTIGENIC DETERMINANT OF RECA PROTEIN HOMOLOG"/>
    <property type="match status" value="1"/>
</dbReference>
<keyword evidence="6" id="KW-1185">Reference proteome</keyword>
<dbReference type="InterPro" id="IPR037321">
    <property type="entry name" value="KIN17-like"/>
</dbReference>
<dbReference type="EMBL" id="CAXAMN010021418">
    <property type="protein sequence ID" value="CAK9059378.1"/>
    <property type="molecule type" value="Genomic_DNA"/>
</dbReference>
<feature type="domain" description="KIN17 C2H2-type zinc finger" evidence="4">
    <location>
        <begin position="33"/>
        <end position="62"/>
    </location>
</feature>
<protein>
    <recommendedName>
        <fullName evidence="7">DNA/RNA-binding protein Kin17 WH-like domain-containing protein</fullName>
    </recommendedName>
</protein>
<evidence type="ECO:0000313" key="6">
    <source>
        <dbReference type="Proteomes" id="UP001642484"/>
    </source>
</evidence>
<evidence type="ECO:0000256" key="2">
    <source>
        <dbReference type="SAM" id="MobiDB-lite"/>
    </source>
</evidence>
<evidence type="ECO:0008006" key="7">
    <source>
        <dbReference type="Google" id="ProtNLM"/>
    </source>
</evidence>
<dbReference type="InterPro" id="IPR019447">
    <property type="entry name" value="DNA/RNA-bd_Kin17_WH-like_dom"/>
</dbReference>
<reference evidence="5 6" key="1">
    <citation type="submission" date="2024-02" db="EMBL/GenBank/DDBJ databases">
        <authorList>
            <person name="Chen Y."/>
            <person name="Shah S."/>
            <person name="Dougan E. K."/>
            <person name="Thang M."/>
            <person name="Chan C."/>
        </authorList>
    </citation>
    <scope>NUCLEOTIDE SEQUENCE [LARGE SCALE GENOMIC DNA]</scope>
</reference>
<accession>A0ABP0N7F1</accession>
<feature type="region of interest" description="Disordered" evidence="2">
    <location>
        <begin position="164"/>
        <end position="247"/>
    </location>
</feature>
<evidence type="ECO:0000313" key="5">
    <source>
        <dbReference type="EMBL" id="CAK9059378.1"/>
    </source>
</evidence>
<dbReference type="InterPro" id="IPR014722">
    <property type="entry name" value="Rib_uL2_dom2"/>
</dbReference>